<dbReference type="AlphaFoldDB" id="M1BZX0"/>
<organism evidence="1 2">
    <name type="scientific">Solanum tuberosum</name>
    <name type="common">Potato</name>
    <dbReference type="NCBI Taxonomy" id="4113"/>
    <lineage>
        <taxon>Eukaryota</taxon>
        <taxon>Viridiplantae</taxon>
        <taxon>Streptophyta</taxon>
        <taxon>Embryophyta</taxon>
        <taxon>Tracheophyta</taxon>
        <taxon>Spermatophyta</taxon>
        <taxon>Magnoliopsida</taxon>
        <taxon>eudicotyledons</taxon>
        <taxon>Gunneridae</taxon>
        <taxon>Pentapetalae</taxon>
        <taxon>asterids</taxon>
        <taxon>lamiids</taxon>
        <taxon>Solanales</taxon>
        <taxon>Solanaceae</taxon>
        <taxon>Solanoideae</taxon>
        <taxon>Solaneae</taxon>
        <taxon>Solanum</taxon>
    </lineage>
</organism>
<accession>M1BZX0</accession>
<dbReference type="EnsemblPlants" id="PGSC0003DMT400056809">
    <property type="protein sequence ID" value="PGSC0003DMT400056809"/>
    <property type="gene ID" value="PGSC0003DMG400022092"/>
</dbReference>
<name>M1BZX0_SOLTU</name>
<protein>
    <submittedName>
        <fullName evidence="1">Uncharacterized protein</fullName>
    </submittedName>
</protein>
<sequence>MSRLVDMLRLPDEEYSVIELEKLKNEIKMIKTAWRGAAKQTQVCPYVILT</sequence>
<dbReference type="Proteomes" id="UP000011115">
    <property type="component" value="Unassembled WGS sequence"/>
</dbReference>
<reference evidence="2" key="1">
    <citation type="journal article" date="2011" name="Nature">
        <title>Genome sequence and analysis of the tuber crop potato.</title>
        <authorList>
            <consortium name="The Potato Genome Sequencing Consortium"/>
        </authorList>
    </citation>
    <scope>NUCLEOTIDE SEQUENCE [LARGE SCALE GENOMIC DNA]</scope>
    <source>
        <strain evidence="2">cv. DM1-3 516 R44</strain>
    </source>
</reference>
<dbReference type="Gramene" id="PGSC0003DMT400056809">
    <property type="protein sequence ID" value="PGSC0003DMT400056809"/>
    <property type="gene ID" value="PGSC0003DMG400022092"/>
</dbReference>
<dbReference type="EnsemblPlants" id="PGSC0003DMT400056808">
    <property type="protein sequence ID" value="PGSC0003DMT400056808"/>
    <property type="gene ID" value="PGSC0003DMG400022092"/>
</dbReference>
<dbReference type="PaxDb" id="4113-PGSC0003DMT400056808"/>
<evidence type="ECO:0000313" key="1">
    <source>
        <dbReference type="EnsemblPlants" id="PGSC0003DMT400056809"/>
    </source>
</evidence>
<evidence type="ECO:0000313" key="2">
    <source>
        <dbReference type="Proteomes" id="UP000011115"/>
    </source>
</evidence>
<keyword evidence="2" id="KW-1185">Reference proteome</keyword>
<proteinExistence type="predicted"/>
<dbReference type="HOGENOM" id="CLU_3128072_0_0_1"/>
<dbReference type="Gramene" id="PGSC0003DMT400056808">
    <property type="protein sequence ID" value="PGSC0003DMT400056808"/>
    <property type="gene ID" value="PGSC0003DMG400022092"/>
</dbReference>
<dbReference type="InParanoid" id="M1BZX0"/>
<reference evidence="1" key="2">
    <citation type="submission" date="2015-06" db="UniProtKB">
        <authorList>
            <consortium name="EnsemblPlants"/>
        </authorList>
    </citation>
    <scope>IDENTIFICATION</scope>
    <source>
        <strain evidence="1">DM1-3 516 R44</strain>
    </source>
</reference>